<dbReference type="OrthoDB" id="341482at2759"/>
<feature type="non-terminal residue" evidence="9">
    <location>
        <position position="1"/>
    </location>
</feature>
<gene>
    <name evidence="9" type="ORF">BDFB_013534</name>
</gene>
<evidence type="ECO:0000256" key="7">
    <source>
        <dbReference type="ARBA" id="ARBA00023242"/>
    </source>
</evidence>
<evidence type="ECO:0000256" key="5">
    <source>
        <dbReference type="ARBA" id="ARBA00023010"/>
    </source>
</evidence>
<protein>
    <submittedName>
        <fullName evidence="9">Nuclear pore complex protein Nup88</fullName>
    </submittedName>
</protein>
<evidence type="ECO:0000313" key="9">
    <source>
        <dbReference type="EMBL" id="RZC36256.1"/>
    </source>
</evidence>
<keyword evidence="7" id="KW-0539">Nucleus</keyword>
<dbReference type="GO" id="GO:0000056">
    <property type="term" value="P:ribosomal small subunit export from nucleus"/>
    <property type="evidence" value="ECO:0007669"/>
    <property type="project" value="InterPro"/>
</dbReference>
<dbReference type="AlphaFoldDB" id="A0A482VU54"/>
<dbReference type="GO" id="GO:0017056">
    <property type="term" value="F:structural constituent of nuclear pore"/>
    <property type="evidence" value="ECO:0007669"/>
    <property type="project" value="InterPro"/>
</dbReference>
<dbReference type="GO" id="GO:0006406">
    <property type="term" value="P:mRNA export from nucleus"/>
    <property type="evidence" value="ECO:0007669"/>
    <property type="project" value="TreeGrafter"/>
</dbReference>
<sequence length="517" mass="59784">SHSLDERLLFCSDVVKVRQVRFHPGSPRNTHILILTSDNTLRFYCVENSTALSLATYPVGETPIGVFPGTKTSYLAAFGEVGVDFDFGLPELDVEAKSLFIKEKKFSSLLWPVYVLRGDGSVYTINIPLDQTVKPTMSGPIPKNISQENPQEEACSIICINTNPEVLCIANSNGAIYHSILLPIEDEEYENVWWRRQVIFAYFHLFKFQLKKESKNAPKKELLCFESIELELGLSTTNDDMIGFSLYYEPTSLIAILADGSLLSLGILTAEILPRIEELQIEEEKTDVSSPLKKMLREPFDHNIQKILKRSSNQPILKLGGDGKHSQKECYEVGNSEIFCDCISNDNIEYFENHTRSREEIEKRIKALQMMKEFELKHLERINVEKHQLQEKAENLAEKYEDIKDKQDEIMRRCEKLLILVSQKKAEPSDAEKKFLKELEQYMDKIEMYKKSIEKLKMKVKYQKIQMTNWKAQEQKRVSNLSETHSTTIKNNLKETSEKITEMVKQVNEYKERLNLK</sequence>
<keyword evidence="10" id="KW-1185">Reference proteome</keyword>
<evidence type="ECO:0000256" key="3">
    <source>
        <dbReference type="ARBA" id="ARBA00022816"/>
    </source>
</evidence>
<organism evidence="9 10">
    <name type="scientific">Asbolus verrucosus</name>
    <name type="common">Desert ironclad beetle</name>
    <dbReference type="NCBI Taxonomy" id="1661398"/>
    <lineage>
        <taxon>Eukaryota</taxon>
        <taxon>Metazoa</taxon>
        <taxon>Ecdysozoa</taxon>
        <taxon>Arthropoda</taxon>
        <taxon>Hexapoda</taxon>
        <taxon>Insecta</taxon>
        <taxon>Pterygota</taxon>
        <taxon>Neoptera</taxon>
        <taxon>Endopterygota</taxon>
        <taxon>Coleoptera</taxon>
        <taxon>Polyphaga</taxon>
        <taxon>Cucujiformia</taxon>
        <taxon>Tenebrionidae</taxon>
        <taxon>Pimeliinae</taxon>
        <taxon>Asbolus</taxon>
    </lineage>
</organism>
<keyword evidence="8" id="KW-0175">Coiled coil</keyword>
<keyword evidence="4" id="KW-0653">Protein transport</keyword>
<dbReference type="GO" id="GO:0005643">
    <property type="term" value="C:nuclear pore"/>
    <property type="evidence" value="ECO:0007669"/>
    <property type="project" value="UniProtKB-SubCell"/>
</dbReference>
<evidence type="ECO:0000256" key="1">
    <source>
        <dbReference type="ARBA" id="ARBA00004567"/>
    </source>
</evidence>
<dbReference type="GO" id="GO:0000055">
    <property type="term" value="P:ribosomal large subunit export from nucleus"/>
    <property type="evidence" value="ECO:0007669"/>
    <property type="project" value="InterPro"/>
</dbReference>
<dbReference type="Pfam" id="PF10168">
    <property type="entry name" value="Nup88"/>
    <property type="match status" value="2"/>
</dbReference>
<proteinExistence type="predicted"/>
<accession>A0A482VU54</accession>
<dbReference type="STRING" id="1661398.A0A482VU54"/>
<dbReference type="GO" id="GO:0006606">
    <property type="term" value="P:protein import into nucleus"/>
    <property type="evidence" value="ECO:0007669"/>
    <property type="project" value="TreeGrafter"/>
</dbReference>
<name>A0A482VU54_ASBVE</name>
<dbReference type="EMBL" id="QDEB01063746">
    <property type="protein sequence ID" value="RZC36256.1"/>
    <property type="molecule type" value="Genomic_DNA"/>
</dbReference>
<evidence type="ECO:0000256" key="6">
    <source>
        <dbReference type="ARBA" id="ARBA00023132"/>
    </source>
</evidence>
<evidence type="ECO:0000313" key="10">
    <source>
        <dbReference type="Proteomes" id="UP000292052"/>
    </source>
</evidence>
<reference evidence="9 10" key="1">
    <citation type="submission" date="2017-03" db="EMBL/GenBank/DDBJ databases">
        <title>Genome of the blue death feigning beetle - Asbolus verrucosus.</title>
        <authorList>
            <person name="Rider S.D."/>
        </authorList>
    </citation>
    <scope>NUCLEOTIDE SEQUENCE [LARGE SCALE GENOMIC DNA]</scope>
    <source>
        <strain evidence="9">Butters</strain>
        <tissue evidence="9">Head and leg muscle</tissue>
    </source>
</reference>
<keyword evidence="5" id="KW-0811">Translocation</keyword>
<keyword evidence="2" id="KW-0813">Transport</keyword>
<dbReference type="PANTHER" id="PTHR13257">
    <property type="entry name" value="NUCLEOPORIN NUP84-RELATED"/>
    <property type="match status" value="1"/>
</dbReference>
<comment type="subcellular location">
    <subcellularLocation>
        <location evidence="1">Nucleus</location>
        <location evidence="1">Nuclear pore complex</location>
    </subcellularLocation>
</comment>
<evidence type="ECO:0000256" key="8">
    <source>
        <dbReference type="SAM" id="Coils"/>
    </source>
</evidence>
<dbReference type="PANTHER" id="PTHR13257:SF0">
    <property type="entry name" value="NUCLEAR PORE COMPLEX PROTEIN NUP88"/>
    <property type="match status" value="1"/>
</dbReference>
<evidence type="ECO:0000256" key="2">
    <source>
        <dbReference type="ARBA" id="ARBA00022448"/>
    </source>
</evidence>
<keyword evidence="6" id="KW-0906">Nuclear pore complex</keyword>
<dbReference type="Proteomes" id="UP000292052">
    <property type="component" value="Unassembled WGS sequence"/>
</dbReference>
<dbReference type="InterPro" id="IPR019321">
    <property type="entry name" value="Nucleoporin_Nup88"/>
</dbReference>
<dbReference type="InterPro" id="IPR037700">
    <property type="entry name" value="NUP88/NUP82"/>
</dbReference>
<keyword evidence="3" id="KW-0509">mRNA transport</keyword>
<feature type="non-terminal residue" evidence="9">
    <location>
        <position position="517"/>
    </location>
</feature>
<evidence type="ECO:0000256" key="4">
    <source>
        <dbReference type="ARBA" id="ARBA00022927"/>
    </source>
</evidence>
<feature type="coiled-coil region" evidence="8">
    <location>
        <begin position="351"/>
        <end position="413"/>
    </location>
</feature>
<comment type="caution">
    <text evidence="9">The sequence shown here is derived from an EMBL/GenBank/DDBJ whole genome shotgun (WGS) entry which is preliminary data.</text>
</comment>